<evidence type="ECO:0000259" key="2">
    <source>
        <dbReference type="Pfam" id="PF07995"/>
    </source>
</evidence>
<accession>A0ABU9PPZ5</accession>
<gene>
    <name evidence="3" type="ORF">V8G57_01630</name>
</gene>
<dbReference type="PANTHER" id="PTHR19328:SF53">
    <property type="entry name" value="MEMBRANE PROTEIN"/>
    <property type="match status" value="1"/>
</dbReference>
<feature type="signal peptide" evidence="1">
    <location>
        <begin position="1"/>
        <end position="28"/>
    </location>
</feature>
<keyword evidence="1" id="KW-0732">Signal</keyword>
<keyword evidence="4" id="KW-1185">Reference proteome</keyword>
<dbReference type="SUPFAM" id="SSF50952">
    <property type="entry name" value="Soluble quinoprotein glucose dehydrogenase"/>
    <property type="match status" value="1"/>
</dbReference>
<dbReference type="InterPro" id="IPR011042">
    <property type="entry name" value="6-blade_b-propeller_TolB-like"/>
</dbReference>
<dbReference type="Pfam" id="PF07995">
    <property type="entry name" value="GSDH"/>
    <property type="match status" value="1"/>
</dbReference>
<feature type="domain" description="Glucose/Sorbosone dehydrogenase" evidence="2">
    <location>
        <begin position="146"/>
        <end position="342"/>
    </location>
</feature>
<protein>
    <submittedName>
        <fullName evidence="3">PQQ-dependent sugar dehydrogenase</fullName>
    </submittedName>
</protein>
<name>A0ABU9PPZ5_9BURK</name>
<dbReference type="Gene3D" id="2.120.10.30">
    <property type="entry name" value="TolB, C-terminal domain"/>
    <property type="match status" value="1"/>
</dbReference>
<feature type="chain" id="PRO_5045177321" evidence="1">
    <location>
        <begin position="29"/>
        <end position="415"/>
    </location>
</feature>
<proteinExistence type="predicted"/>
<dbReference type="InterPro" id="IPR011041">
    <property type="entry name" value="Quinoprot_gluc/sorb_DH_b-prop"/>
</dbReference>
<dbReference type="EMBL" id="JBANDC010000001">
    <property type="protein sequence ID" value="MEM4986079.1"/>
    <property type="molecule type" value="Genomic_DNA"/>
</dbReference>
<sequence length="415" mass="43634">MRPLPFLRKVSCAVFMLVCGTVSGTASGSTSAQSTYQASGDCAGLPRLDLKVAKGMCMGLVAEHLGFVRGVAAIGQDIYVLDMGGWASNRGRLLRLNLKQGGKPEVLLSKLNMPNAIIATPDKRLLVSMLGRIVRIDPAAKDIAASMQDVVTNLPGTGRHPLTAMVLGADGSLYINVGSATDNCEIKPDQPGKAAFPCPEIGETPPRASVLHARLPATGAALDARTIPVHARGLRNSMALALSPDGTLIAATNSRDNITVADASLPDAELPHDTLSWLAAGADYGWPYCFDQLRASPEYPKFDCSKKTAPSRLLPPHAAPLGMLVYSGKTMPALAGRLVIGYHGYRAAGHRLVSLALDSSYKSVGEPKELVSGWNFLAGKHPMGAPVGLATLDDGSVVITEDRNGTLVRLAADTR</sequence>
<evidence type="ECO:0000256" key="1">
    <source>
        <dbReference type="SAM" id="SignalP"/>
    </source>
</evidence>
<dbReference type="RefSeq" id="WP_342827916.1">
    <property type="nucleotide sequence ID" value="NZ_JBANDC010000001.1"/>
</dbReference>
<evidence type="ECO:0000313" key="3">
    <source>
        <dbReference type="EMBL" id="MEM4986079.1"/>
    </source>
</evidence>
<dbReference type="Proteomes" id="UP001495910">
    <property type="component" value="Unassembled WGS sequence"/>
</dbReference>
<organism evidence="3 4">
    <name type="scientific">Collimonas rhizosphaerae</name>
    <dbReference type="NCBI Taxonomy" id="3126357"/>
    <lineage>
        <taxon>Bacteria</taxon>
        <taxon>Pseudomonadati</taxon>
        <taxon>Pseudomonadota</taxon>
        <taxon>Betaproteobacteria</taxon>
        <taxon>Burkholderiales</taxon>
        <taxon>Oxalobacteraceae</taxon>
        <taxon>Collimonas</taxon>
    </lineage>
</organism>
<comment type="caution">
    <text evidence="3">The sequence shown here is derived from an EMBL/GenBank/DDBJ whole genome shotgun (WGS) entry which is preliminary data.</text>
</comment>
<dbReference type="PANTHER" id="PTHR19328">
    <property type="entry name" value="HEDGEHOG-INTERACTING PROTEIN"/>
    <property type="match status" value="1"/>
</dbReference>
<reference evidence="3 4" key="1">
    <citation type="submission" date="2024-02" db="EMBL/GenBank/DDBJ databases">
        <title>Draft genome sequence of Collimonas sp. strain H4R21, an effective mineral-weathering bacterial strain isolated from the beech rhizosphere.</title>
        <authorList>
            <person name="Morin E."/>
            <person name="Uroz S."/>
            <person name="Leveau J.H.J."/>
            <person name="Kumar R."/>
            <person name="Rey M.W."/>
            <person name="Pham J."/>
        </authorList>
    </citation>
    <scope>NUCLEOTIDE SEQUENCE [LARGE SCALE GENOMIC DNA]</scope>
    <source>
        <strain evidence="3 4">H4R21</strain>
    </source>
</reference>
<dbReference type="InterPro" id="IPR012938">
    <property type="entry name" value="Glc/Sorbosone_DH"/>
</dbReference>
<evidence type="ECO:0000313" key="4">
    <source>
        <dbReference type="Proteomes" id="UP001495910"/>
    </source>
</evidence>